<dbReference type="CDD" id="cd05716">
    <property type="entry name" value="IgV_pIgR_like"/>
    <property type="match status" value="1"/>
</dbReference>
<evidence type="ECO:0000256" key="1">
    <source>
        <dbReference type="ARBA" id="ARBA00022729"/>
    </source>
</evidence>
<evidence type="ECO:0000256" key="5">
    <source>
        <dbReference type="SAM" id="Phobius"/>
    </source>
</evidence>
<evidence type="ECO:0000313" key="8">
    <source>
        <dbReference type="Proteomes" id="UP000694915"/>
    </source>
</evidence>
<evidence type="ECO:0000256" key="6">
    <source>
        <dbReference type="SAM" id="SignalP"/>
    </source>
</evidence>
<name>A0ABM0L6B3_MICOH</name>
<keyword evidence="8" id="KW-1185">Reference proteome</keyword>
<dbReference type="RefSeq" id="XP_005359828.1">
    <property type="nucleotide sequence ID" value="XM_005359771.2"/>
</dbReference>
<keyword evidence="2" id="KW-1015">Disulfide bond</keyword>
<feature type="domain" description="Immunoglobulin" evidence="7">
    <location>
        <begin position="23"/>
        <end position="123"/>
    </location>
</feature>
<keyword evidence="5" id="KW-1133">Transmembrane helix</keyword>
<keyword evidence="3" id="KW-0393">Immunoglobulin domain</keyword>
<gene>
    <name evidence="9" type="primary">Treml1</name>
</gene>
<dbReference type="PANTHER" id="PTHR16423:SF6">
    <property type="entry name" value="TRIGGERING RECEPTOR EXPRESSED ON MYELOID CELLS 2-RELATED"/>
    <property type="match status" value="1"/>
</dbReference>
<feature type="region of interest" description="Disordered" evidence="4">
    <location>
        <begin position="126"/>
        <end position="160"/>
    </location>
</feature>
<keyword evidence="5" id="KW-0472">Membrane</keyword>
<evidence type="ECO:0000313" key="9">
    <source>
        <dbReference type="RefSeq" id="XP_005359828.1"/>
    </source>
</evidence>
<dbReference type="PANTHER" id="PTHR16423">
    <property type="entry name" value="TREM-LIKE TRANSCRIPT PROTEIN"/>
    <property type="match status" value="1"/>
</dbReference>
<organism evidence="8 9">
    <name type="scientific">Microtus ochrogaster</name>
    <name type="common">Prairie vole</name>
    <dbReference type="NCBI Taxonomy" id="79684"/>
    <lineage>
        <taxon>Eukaryota</taxon>
        <taxon>Metazoa</taxon>
        <taxon>Chordata</taxon>
        <taxon>Craniata</taxon>
        <taxon>Vertebrata</taxon>
        <taxon>Euteleostomi</taxon>
        <taxon>Mammalia</taxon>
        <taxon>Eutheria</taxon>
        <taxon>Euarchontoglires</taxon>
        <taxon>Glires</taxon>
        <taxon>Rodentia</taxon>
        <taxon>Myomorpha</taxon>
        <taxon>Muroidea</taxon>
        <taxon>Cricetidae</taxon>
        <taxon>Arvicolinae</taxon>
        <taxon>Microtus</taxon>
    </lineage>
</organism>
<dbReference type="InterPro" id="IPR052314">
    <property type="entry name" value="Immune_rcpt_domain"/>
</dbReference>
<evidence type="ECO:0000259" key="7">
    <source>
        <dbReference type="SMART" id="SM00409"/>
    </source>
</evidence>
<feature type="transmembrane region" description="Helical" evidence="5">
    <location>
        <begin position="171"/>
        <end position="193"/>
    </location>
</feature>
<evidence type="ECO:0000256" key="4">
    <source>
        <dbReference type="SAM" id="MobiDB-lite"/>
    </source>
</evidence>
<dbReference type="Gene3D" id="2.60.40.10">
    <property type="entry name" value="Immunoglobulins"/>
    <property type="match status" value="1"/>
</dbReference>
<dbReference type="GeneID" id="101988160"/>
<dbReference type="Proteomes" id="UP000694915">
    <property type="component" value="Linkage group LG2"/>
</dbReference>
<feature type="signal peptide" evidence="6">
    <location>
        <begin position="1"/>
        <end position="19"/>
    </location>
</feature>
<dbReference type="SMART" id="SM00409">
    <property type="entry name" value="IG"/>
    <property type="match status" value="1"/>
</dbReference>
<protein>
    <submittedName>
        <fullName evidence="9">Trem-like transcript 1 protein</fullName>
    </submittedName>
</protein>
<evidence type="ECO:0000256" key="2">
    <source>
        <dbReference type="ARBA" id="ARBA00023157"/>
    </source>
</evidence>
<sequence length="315" mass="33081">MGCYLLLLLLLGLSGQGSAESHPEVLQAPVGSSILVQCHYRLQDVRAPKVWCRFSQEECQPLVTSAVVRGAPGSGRIFLTDLGGGLLQVEMVTLQEEDTGEYGCVVEGAAGPQTLHRVSLLVLPPVPGPGEEEAEEKESYRAGSLPKDPSLDPAGSAGPHEFRRHEKSIHLIWGAAVLLLGLLVVAVVLLAVLARKKGHRLGVCAGSQSNGVSGMEPSSAVPHSSDSGLAAGLPTNIPYVRLDSPPSFDTTYTSSPVDPPSRKSPDPPLQPPLPKVLTPSKPVTHATDVFLGGDKDDGSSCEPAQDLPTQLNNIP</sequence>
<dbReference type="InterPro" id="IPR003599">
    <property type="entry name" value="Ig_sub"/>
</dbReference>
<dbReference type="InterPro" id="IPR036179">
    <property type="entry name" value="Ig-like_dom_sf"/>
</dbReference>
<feature type="region of interest" description="Disordered" evidence="4">
    <location>
        <begin position="207"/>
        <end position="229"/>
    </location>
</feature>
<accession>A0ABM0L6B3</accession>
<feature type="region of interest" description="Disordered" evidence="4">
    <location>
        <begin position="244"/>
        <end position="315"/>
    </location>
</feature>
<keyword evidence="1 6" id="KW-0732">Signal</keyword>
<reference evidence="9" key="1">
    <citation type="submission" date="2025-08" db="UniProtKB">
        <authorList>
            <consortium name="RefSeq"/>
        </authorList>
    </citation>
    <scope>IDENTIFICATION</scope>
</reference>
<keyword evidence="5" id="KW-0812">Transmembrane</keyword>
<dbReference type="InterPro" id="IPR013783">
    <property type="entry name" value="Ig-like_fold"/>
</dbReference>
<proteinExistence type="predicted"/>
<dbReference type="SUPFAM" id="SSF48726">
    <property type="entry name" value="Immunoglobulin"/>
    <property type="match status" value="1"/>
</dbReference>
<evidence type="ECO:0000256" key="3">
    <source>
        <dbReference type="ARBA" id="ARBA00023319"/>
    </source>
</evidence>
<feature type="chain" id="PRO_5046727880" evidence="6">
    <location>
        <begin position="20"/>
        <end position="315"/>
    </location>
</feature>